<reference evidence="5" key="1">
    <citation type="submission" date="2022-07" db="EMBL/GenBank/DDBJ databases">
        <title>The genome of Lyophyllum shimeji provides insight into the initial evolution of ectomycorrhizal fungal genome.</title>
        <authorList>
            <person name="Kobayashi Y."/>
            <person name="Shibata T."/>
            <person name="Hirakawa H."/>
            <person name="Shigenobu S."/>
            <person name="Nishiyama T."/>
            <person name="Yamada A."/>
            <person name="Hasebe M."/>
            <person name="Kawaguchi M."/>
        </authorList>
    </citation>
    <scope>NUCLEOTIDE SEQUENCE</scope>
    <source>
        <strain evidence="5">AT787</strain>
    </source>
</reference>
<dbReference type="OrthoDB" id="4456959at2759"/>
<evidence type="ECO:0000259" key="4">
    <source>
        <dbReference type="PROSITE" id="PS50048"/>
    </source>
</evidence>
<dbReference type="Gene3D" id="4.10.240.10">
    <property type="entry name" value="Zn(2)-C6 fungal-type DNA-binding domain"/>
    <property type="match status" value="1"/>
</dbReference>
<dbReference type="GO" id="GO:0003677">
    <property type="term" value="F:DNA binding"/>
    <property type="evidence" value="ECO:0007669"/>
    <property type="project" value="InterPro"/>
</dbReference>
<dbReference type="PROSITE" id="PS50048">
    <property type="entry name" value="ZN2_CY6_FUNGAL_2"/>
    <property type="match status" value="1"/>
</dbReference>
<comment type="caution">
    <text evidence="5">The sequence shown here is derived from an EMBL/GenBank/DDBJ whole genome shotgun (WGS) entry which is preliminary data.</text>
</comment>
<keyword evidence="1" id="KW-0479">Metal-binding</keyword>
<evidence type="ECO:0000313" key="6">
    <source>
        <dbReference type="Proteomes" id="UP001063166"/>
    </source>
</evidence>
<evidence type="ECO:0000313" key="5">
    <source>
        <dbReference type="EMBL" id="GLB40773.1"/>
    </source>
</evidence>
<dbReference type="Proteomes" id="UP001063166">
    <property type="component" value="Unassembled WGS sequence"/>
</dbReference>
<dbReference type="InterPro" id="IPR036864">
    <property type="entry name" value="Zn2-C6_fun-type_DNA-bd_sf"/>
</dbReference>
<evidence type="ECO:0000256" key="2">
    <source>
        <dbReference type="ARBA" id="ARBA00023242"/>
    </source>
</evidence>
<dbReference type="PANTHER" id="PTHR46910:SF38">
    <property type="entry name" value="ZN(2)-C6 FUNGAL-TYPE DOMAIN-CONTAINING PROTEIN"/>
    <property type="match status" value="1"/>
</dbReference>
<dbReference type="EMBL" id="BRPK01000008">
    <property type="protein sequence ID" value="GLB40773.1"/>
    <property type="molecule type" value="Genomic_DNA"/>
</dbReference>
<dbReference type="InterPro" id="IPR050987">
    <property type="entry name" value="AtrR-like"/>
</dbReference>
<feature type="domain" description="Zn(2)-C6 fungal-type" evidence="4">
    <location>
        <begin position="24"/>
        <end position="57"/>
    </location>
</feature>
<dbReference type="GO" id="GO:0008270">
    <property type="term" value="F:zinc ion binding"/>
    <property type="evidence" value="ECO:0007669"/>
    <property type="project" value="InterPro"/>
</dbReference>
<organism evidence="5 6">
    <name type="scientific">Lyophyllum shimeji</name>
    <name type="common">Hon-shimeji</name>
    <name type="synonym">Tricholoma shimeji</name>
    <dbReference type="NCBI Taxonomy" id="47721"/>
    <lineage>
        <taxon>Eukaryota</taxon>
        <taxon>Fungi</taxon>
        <taxon>Dikarya</taxon>
        <taxon>Basidiomycota</taxon>
        <taxon>Agaricomycotina</taxon>
        <taxon>Agaricomycetes</taxon>
        <taxon>Agaricomycetidae</taxon>
        <taxon>Agaricales</taxon>
        <taxon>Tricholomatineae</taxon>
        <taxon>Lyophyllaceae</taxon>
        <taxon>Lyophyllum</taxon>
    </lineage>
</organism>
<dbReference type="AlphaFoldDB" id="A0A9P3PSH8"/>
<dbReference type="CDD" id="cd12148">
    <property type="entry name" value="fungal_TF_MHR"/>
    <property type="match status" value="1"/>
</dbReference>
<sequence length="899" mass="100533">MSSNEEDYNENENPLSKKRRVQRACDICRRKKIRCDGGQMPGNRCSNCIAYSFDCTYVEAAKKRGPPKGYVERLENRVEKLEKVLTRLYPGYDILKELDAVADADAWLVQKVPLGPLPDSEDKPAHAGHRRPTDIATEVIRKVGTPHQDYPEDDDFAHVLLARDFNQLHLDIDSTERKRFFGKSSSAMLVHEAMELKNVYTGASFQSRAILGNRRHELWTTMPWERPTHEIPKVTFEFPPDDLMSSLVDIYFEKTNFSFPLLHAPTFKRSIAEGLHLCDDSFGANVLLVCAVASRFSDDQRVLMDGVESWYSAGWKWFHQVQQLRKSLLAPPSLYDLQFYCLSVMFLQGSSAPQSCWTMIGIGIRLAQDVGAHRRKFERENLTVEDELWKRAFWILVTMDRLSSAALGRPCAIQDEDFDVDLPVECDDEYWEHSDPSQRFKQPPNKPSYVTGFTLLLKLNQVLAILLRTIYSINKSKITLGFIGQQWEQHIVAELDSALNKWIDSVPDHLRWDPARENLKFFEQSAWLYSMYYFIQILIHRSFIPSPSKPFPLSFPSLAICTNAARSCSHIVELRHRRGLPALPQIQMTTFTAGVVLLLNIWSGRRSGLNTDPSKEMLEVHKCMQALRRCEVRWPSAGRLWDILYELASVGELPLPKPSPPANNKRDRDADSPASSSTLGTNSPSLSVTEAPRTIAGSRRVNAAGKQPATAHGESQPPTEPPMSFALPLYSNELGRLPINPHEQSSASSQSFGQSAQNQGLLPAYWGVGCIPSGATNTAQFGQPGLPDASLPFNMDMYTQFGYNSPSFVAPASAPNTLFEGGKTSLGDADTAAQSDQAMIAGQGHYATGLDPNMQALIDNDTVAMWSNAPSGFELDDWGTYLSSVSELTQGVYHAPSGG</sequence>
<dbReference type="GO" id="GO:0006351">
    <property type="term" value="P:DNA-templated transcription"/>
    <property type="evidence" value="ECO:0007669"/>
    <property type="project" value="InterPro"/>
</dbReference>
<dbReference type="Pfam" id="PF04082">
    <property type="entry name" value="Fungal_trans"/>
    <property type="match status" value="1"/>
</dbReference>
<evidence type="ECO:0000256" key="1">
    <source>
        <dbReference type="ARBA" id="ARBA00022723"/>
    </source>
</evidence>
<dbReference type="SUPFAM" id="SSF57701">
    <property type="entry name" value="Zn2/Cys6 DNA-binding domain"/>
    <property type="match status" value="1"/>
</dbReference>
<dbReference type="SMART" id="SM00906">
    <property type="entry name" value="Fungal_trans"/>
    <property type="match status" value="1"/>
</dbReference>
<dbReference type="SMART" id="SM00066">
    <property type="entry name" value="GAL4"/>
    <property type="match status" value="1"/>
</dbReference>
<keyword evidence="6" id="KW-1185">Reference proteome</keyword>
<keyword evidence="2" id="KW-0539">Nucleus</keyword>
<evidence type="ECO:0000256" key="3">
    <source>
        <dbReference type="SAM" id="MobiDB-lite"/>
    </source>
</evidence>
<dbReference type="CDD" id="cd00067">
    <property type="entry name" value="GAL4"/>
    <property type="match status" value="1"/>
</dbReference>
<accession>A0A9P3PSH8</accession>
<name>A0A9P3PSH8_LYOSH</name>
<dbReference type="InterPro" id="IPR001138">
    <property type="entry name" value="Zn2Cys6_DnaBD"/>
</dbReference>
<dbReference type="GO" id="GO:0000981">
    <property type="term" value="F:DNA-binding transcription factor activity, RNA polymerase II-specific"/>
    <property type="evidence" value="ECO:0007669"/>
    <property type="project" value="InterPro"/>
</dbReference>
<feature type="region of interest" description="Disordered" evidence="3">
    <location>
        <begin position="654"/>
        <end position="755"/>
    </location>
</feature>
<dbReference type="Pfam" id="PF00172">
    <property type="entry name" value="Zn_clus"/>
    <property type="match status" value="1"/>
</dbReference>
<feature type="compositionally biased region" description="Polar residues" evidence="3">
    <location>
        <begin position="678"/>
        <end position="688"/>
    </location>
</feature>
<dbReference type="InterPro" id="IPR007219">
    <property type="entry name" value="XnlR_reg_dom"/>
</dbReference>
<proteinExistence type="predicted"/>
<protein>
    <submittedName>
        <fullName evidence="5">Fungal specific transcription factor</fullName>
    </submittedName>
</protein>
<gene>
    <name evidence="5" type="primary">GIN1</name>
    <name evidence="5" type="ORF">LshimejAT787_0806440</name>
</gene>
<dbReference type="PANTHER" id="PTHR46910">
    <property type="entry name" value="TRANSCRIPTION FACTOR PDR1"/>
    <property type="match status" value="1"/>
</dbReference>
<feature type="compositionally biased region" description="Low complexity" evidence="3">
    <location>
        <begin position="744"/>
        <end position="755"/>
    </location>
</feature>
<dbReference type="PROSITE" id="PS00463">
    <property type="entry name" value="ZN2_CY6_FUNGAL_1"/>
    <property type="match status" value="1"/>
</dbReference>
<dbReference type="CDD" id="cd15486">
    <property type="entry name" value="ZIP_Sip4"/>
    <property type="match status" value="1"/>
</dbReference>